<keyword evidence="2" id="KW-0472">Membrane</keyword>
<dbReference type="InterPro" id="IPR010982">
    <property type="entry name" value="Lambda_DNA-bd_dom_sf"/>
</dbReference>
<dbReference type="GO" id="GO:0003677">
    <property type="term" value="F:DNA binding"/>
    <property type="evidence" value="ECO:0007669"/>
    <property type="project" value="UniProtKB-KW"/>
</dbReference>
<feature type="domain" description="HTH cro/C1-type" evidence="3">
    <location>
        <begin position="10"/>
        <end position="64"/>
    </location>
</feature>
<keyword evidence="1" id="KW-0238">DNA-binding</keyword>
<dbReference type="SUPFAM" id="SSF47413">
    <property type="entry name" value="lambda repressor-like DNA-binding domains"/>
    <property type="match status" value="1"/>
</dbReference>
<organism evidence="4 5">
    <name type="scientific">Candidatus Gemmiger excrementigallinarum</name>
    <dbReference type="NCBI Taxonomy" id="2838609"/>
    <lineage>
        <taxon>Bacteria</taxon>
        <taxon>Bacillati</taxon>
        <taxon>Bacillota</taxon>
        <taxon>Clostridia</taxon>
        <taxon>Eubacteriales</taxon>
        <taxon>Gemmiger</taxon>
    </lineage>
</organism>
<reference evidence="4" key="2">
    <citation type="submission" date="2021-04" db="EMBL/GenBank/DDBJ databases">
        <authorList>
            <person name="Gilroy R."/>
        </authorList>
    </citation>
    <scope>NUCLEOTIDE SEQUENCE</scope>
    <source>
        <strain evidence="4">ChiSxjej1B13-11774</strain>
    </source>
</reference>
<evidence type="ECO:0000256" key="2">
    <source>
        <dbReference type="SAM" id="Phobius"/>
    </source>
</evidence>
<protein>
    <submittedName>
        <fullName evidence="4">Helix-turn-helix domain-containing protein</fullName>
    </submittedName>
</protein>
<keyword evidence="2" id="KW-0812">Transmembrane</keyword>
<feature type="transmembrane region" description="Helical" evidence="2">
    <location>
        <begin position="105"/>
        <end position="125"/>
    </location>
</feature>
<sequence>MNQEKIGAFLKQLRTDSGKTQEQLAERLGVNHRTVSRWETGRTMPDFTLLIELGRLYGVTVDELLEGERKEATASEKEEKAMEKKMVEKIADYTEKEKQMLTRRLNRLLCLGTALLALSALLQYMEWESPLWNAVEGFGQGVAFGLLVLGVLMTSRLGPKLLAAKRGIFKNIRRR</sequence>
<feature type="transmembrane region" description="Helical" evidence="2">
    <location>
        <begin position="137"/>
        <end position="157"/>
    </location>
</feature>
<dbReference type="PROSITE" id="PS50943">
    <property type="entry name" value="HTH_CROC1"/>
    <property type="match status" value="1"/>
</dbReference>
<gene>
    <name evidence="4" type="ORF">H9811_03170</name>
</gene>
<dbReference type="SMART" id="SM00530">
    <property type="entry name" value="HTH_XRE"/>
    <property type="match status" value="1"/>
</dbReference>
<name>A0A9D2EQU0_9FIRM</name>
<evidence type="ECO:0000256" key="1">
    <source>
        <dbReference type="ARBA" id="ARBA00023125"/>
    </source>
</evidence>
<dbReference type="Gene3D" id="1.10.260.40">
    <property type="entry name" value="lambda repressor-like DNA-binding domains"/>
    <property type="match status" value="1"/>
</dbReference>
<dbReference type="InterPro" id="IPR001387">
    <property type="entry name" value="Cro/C1-type_HTH"/>
</dbReference>
<comment type="caution">
    <text evidence="4">The sequence shown here is derived from an EMBL/GenBank/DDBJ whole genome shotgun (WGS) entry which is preliminary data.</text>
</comment>
<dbReference type="PANTHER" id="PTHR46558:SF13">
    <property type="entry name" value="HTH-TYPE TRANSCRIPTIONAL REGULATOR IMMR"/>
    <property type="match status" value="1"/>
</dbReference>
<dbReference type="CDD" id="cd00093">
    <property type="entry name" value="HTH_XRE"/>
    <property type="match status" value="1"/>
</dbReference>
<dbReference type="Proteomes" id="UP000824048">
    <property type="component" value="Unassembled WGS sequence"/>
</dbReference>
<reference evidence="4" key="1">
    <citation type="journal article" date="2021" name="PeerJ">
        <title>Extensive microbial diversity within the chicken gut microbiome revealed by metagenomics and culture.</title>
        <authorList>
            <person name="Gilroy R."/>
            <person name="Ravi A."/>
            <person name="Getino M."/>
            <person name="Pursley I."/>
            <person name="Horton D.L."/>
            <person name="Alikhan N.F."/>
            <person name="Baker D."/>
            <person name="Gharbi K."/>
            <person name="Hall N."/>
            <person name="Watson M."/>
            <person name="Adriaenssens E.M."/>
            <person name="Foster-Nyarko E."/>
            <person name="Jarju S."/>
            <person name="Secka A."/>
            <person name="Antonio M."/>
            <person name="Oren A."/>
            <person name="Chaudhuri R.R."/>
            <person name="La Ragione R."/>
            <person name="Hildebrand F."/>
            <person name="Pallen M.J."/>
        </authorList>
    </citation>
    <scope>NUCLEOTIDE SEQUENCE</scope>
    <source>
        <strain evidence="4">ChiSxjej1B13-11774</strain>
    </source>
</reference>
<accession>A0A9D2EQU0</accession>
<evidence type="ECO:0000313" key="4">
    <source>
        <dbReference type="EMBL" id="HIZ41546.1"/>
    </source>
</evidence>
<keyword evidence="2" id="KW-1133">Transmembrane helix</keyword>
<dbReference type="Pfam" id="PF13560">
    <property type="entry name" value="HTH_31"/>
    <property type="match status" value="1"/>
</dbReference>
<evidence type="ECO:0000259" key="3">
    <source>
        <dbReference type="PROSITE" id="PS50943"/>
    </source>
</evidence>
<evidence type="ECO:0000313" key="5">
    <source>
        <dbReference type="Proteomes" id="UP000824048"/>
    </source>
</evidence>
<dbReference type="PANTHER" id="PTHR46558">
    <property type="entry name" value="TRACRIPTIONAL REGULATORY PROTEIN-RELATED-RELATED"/>
    <property type="match status" value="1"/>
</dbReference>
<proteinExistence type="predicted"/>
<dbReference type="AlphaFoldDB" id="A0A9D2EQU0"/>
<dbReference type="EMBL" id="DXBP01000022">
    <property type="protein sequence ID" value="HIZ41546.1"/>
    <property type="molecule type" value="Genomic_DNA"/>
</dbReference>